<dbReference type="AlphaFoldDB" id="A0A1Y2E737"/>
<evidence type="ECO:0000256" key="1">
    <source>
        <dbReference type="SAM" id="MobiDB-lite"/>
    </source>
</evidence>
<keyword evidence="3" id="KW-1185">Reference proteome</keyword>
<sequence length="360" mass="41945">MELTPIRITGKRRRKGEPAMPIVHPKDGIKASKRRKTKEKAVFKPKASYLEKSIPLEIMERIFWMSENVNLPRASLRLGWLLSAISTRQQTFLEAFGPTWDVWFGCLRRVTPDSTVQSYYGWDSDSIRFGGNPEFQSALLQYSWVNISFIMECCDLWAHRYGMDRPLQQISVWSDPAEDSSGLNLLHPGGHEGLDTAQQRFRQDYDEFCIRSSLPLLIEDVSFIEVHRGTQIPDKLLTGPWDEDALQKFFWMLRAGARLSPEQTWETTLEGFQNAMATETDPPSGFFNMRVIRLLYLLGSFLAWPDYILAAETEKLFERMRTIHDERRPELTKIYRVVERMLRYHTRSWRISDVHSSSLA</sequence>
<accession>A0A1Y2E737</accession>
<name>A0A1Y2E737_9PEZI</name>
<gene>
    <name evidence="2" type="ORF">BCR38DRAFT_472784</name>
</gene>
<comment type="caution">
    <text evidence="2">The sequence shown here is derived from an EMBL/GenBank/DDBJ whole genome shotgun (WGS) entry which is preliminary data.</text>
</comment>
<dbReference type="OrthoDB" id="4167490at2759"/>
<organism evidence="2 3">
    <name type="scientific">Pseudomassariella vexata</name>
    <dbReference type="NCBI Taxonomy" id="1141098"/>
    <lineage>
        <taxon>Eukaryota</taxon>
        <taxon>Fungi</taxon>
        <taxon>Dikarya</taxon>
        <taxon>Ascomycota</taxon>
        <taxon>Pezizomycotina</taxon>
        <taxon>Sordariomycetes</taxon>
        <taxon>Xylariomycetidae</taxon>
        <taxon>Amphisphaeriales</taxon>
        <taxon>Pseudomassariaceae</taxon>
        <taxon>Pseudomassariella</taxon>
    </lineage>
</organism>
<evidence type="ECO:0000313" key="3">
    <source>
        <dbReference type="Proteomes" id="UP000193689"/>
    </source>
</evidence>
<dbReference type="GeneID" id="63779136"/>
<proteinExistence type="predicted"/>
<dbReference type="Proteomes" id="UP000193689">
    <property type="component" value="Unassembled WGS sequence"/>
</dbReference>
<feature type="region of interest" description="Disordered" evidence="1">
    <location>
        <begin position="1"/>
        <end position="25"/>
    </location>
</feature>
<dbReference type="STRING" id="1141098.A0A1Y2E737"/>
<dbReference type="RefSeq" id="XP_040717984.1">
    <property type="nucleotide sequence ID" value="XM_040862924.1"/>
</dbReference>
<dbReference type="InParanoid" id="A0A1Y2E737"/>
<dbReference type="EMBL" id="MCFJ01000004">
    <property type="protein sequence ID" value="ORY67360.1"/>
    <property type="molecule type" value="Genomic_DNA"/>
</dbReference>
<protein>
    <submittedName>
        <fullName evidence="2">Uncharacterized protein</fullName>
    </submittedName>
</protein>
<reference evidence="2 3" key="1">
    <citation type="submission" date="2016-07" db="EMBL/GenBank/DDBJ databases">
        <title>Pervasive Adenine N6-methylation of Active Genes in Fungi.</title>
        <authorList>
            <consortium name="DOE Joint Genome Institute"/>
            <person name="Mondo S.J."/>
            <person name="Dannebaum R.O."/>
            <person name="Kuo R.C."/>
            <person name="Labutti K."/>
            <person name="Haridas S."/>
            <person name="Kuo A."/>
            <person name="Salamov A."/>
            <person name="Ahrendt S.R."/>
            <person name="Lipzen A."/>
            <person name="Sullivan W."/>
            <person name="Andreopoulos W.B."/>
            <person name="Clum A."/>
            <person name="Lindquist E."/>
            <person name="Daum C."/>
            <person name="Ramamoorthy G.K."/>
            <person name="Gryganskyi A."/>
            <person name="Culley D."/>
            <person name="Magnuson J.K."/>
            <person name="James T.Y."/>
            <person name="O'Malley M.A."/>
            <person name="Stajich J.E."/>
            <person name="Spatafora J.W."/>
            <person name="Visel A."/>
            <person name="Grigoriev I.V."/>
        </authorList>
    </citation>
    <scope>NUCLEOTIDE SEQUENCE [LARGE SCALE GENOMIC DNA]</scope>
    <source>
        <strain evidence="2 3">CBS 129021</strain>
    </source>
</reference>
<evidence type="ECO:0000313" key="2">
    <source>
        <dbReference type="EMBL" id="ORY67360.1"/>
    </source>
</evidence>